<evidence type="ECO:0000313" key="2">
    <source>
        <dbReference type="EMBL" id="CAG2219242.1"/>
    </source>
</evidence>
<comment type="caution">
    <text evidence="2">The sequence shown here is derived from an EMBL/GenBank/DDBJ whole genome shotgun (WGS) entry which is preliminary data.</text>
</comment>
<gene>
    <name evidence="2" type="ORF">MEDL_32754</name>
</gene>
<evidence type="ECO:0000256" key="1">
    <source>
        <dbReference type="SAM" id="MobiDB-lite"/>
    </source>
</evidence>
<feature type="compositionally biased region" description="Low complexity" evidence="1">
    <location>
        <begin position="391"/>
        <end position="402"/>
    </location>
</feature>
<dbReference type="OrthoDB" id="6058321at2759"/>
<proteinExistence type="predicted"/>
<reference evidence="2" key="1">
    <citation type="submission" date="2021-03" db="EMBL/GenBank/DDBJ databases">
        <authorList>
            <person name="Bekaert M."/>
        </authorList>
    </citation>
    <scope>NUCLEOTIDE SEQUENCE</scope>
</reference>
<dbReference type="Proteomes" id="UP000683360">
    <property type="component" value="Unassembled WGS sequence"/>
</dbReference>
<evidence type="ECO:0000313" key="3">
    <source>
        <dbReference type="Proteomes" id="UP000683360"/>
    </source>
</evidence>
<accession>A0A8S3SEH5</accession>
<feature type="region of interest" description="Disordered" evidence="1">
    <location>
        <begin position="577"/>
        <end position="597"/>
    </location>
</feature>
<keyword evidence="3" id="KW-1185">Reference proteome</keyword>
<dbReference type="AlphaFoldDB" id="A0A8S3SEH5"/>
<dbReference type="EMBL" id="CAJPWZ010001626">
    <property type="protein sequence ID" value="CAG2219242.1"/>
    <property type="molecule type" value="Genomic_DNA"/>
</dbReference>
<dbReference type="SUPFAM" id="SSF101898">
    <property type="entry name" value="NHL repeat"/>
    <property type="match status" value="1"/>
</dbReference>
<organism evidence="2 3">
    <name type="scientific">Mytilus edulis</name>
    <name type="common">Blue mussel</name>
    <dbReference type="NCBI Taxonomy" id="6550"/>
    <lineage>
        <taxon>Eukaryota</taxon>
        <taxon>Metazoa</taxon>
        <taxon>Spiralia</taxon>
        <taxon>Lophotrochozoa</taxon>
        <taxon>Mollusca</taxon>
        <taxon>Bivalvia</taxon>
        <taxon>Autobranchia</taxon>
        <taxon>Pteriomorphia</taxon>
        <taxon>Mytilida</taxon>
        <taxon>Mytiloidea</taxon>
        <taxon>Mytilidae</taxon>
        <taxon>Mytilinae</taxon>
        <taxon>Mytilus</taxon>
    </lineage>
</organism>
<feature type="region of interest" description="Disordered" evidence="1">
    <location>
        <begin position="382"/>
        <end position="404"/>
    </location>
</feature>
<name>A0A8S3SEH5_MYTED</name>
<protein>
    <submittedName>
        <fullName evidence="2">Uncharacterized protein</fullName>
    </submittedName>
</protein>
<sequence length="918" mass="103820">MATYENLNQIKDRSLNMLKCNASIKSDSFAVSNEIYGALILEPTIPSVISDYEEVSDIDMPLPTVCASTKSIAKLHQPSAQSKKDREELLVPADVSIESLSYSQLTKPVSSTKHIVYEASEPNVLCVKPLSEENQQTVNNGVNDLPSITSVPFVGEGFNNLDDFWLDLAKGQAIRSNIYQDEPLINREMNPSRNKSFVSESNWHFSQTLPSNSIRKSESDLSDGFVRETCWTYSQGTTINSLNSSNEFPEKNDFLIQLDFDQEQDNDQRQSSGIPESRMNIGESLYELARPETFLNKQTHMGDKKGSNPSLEKDEPSFIRRNCLTRKFNTLQNGIYELSNPQKDLDEFRTVSLDRAQENKAFLETLQDSQLYESVDNLSKRSQLSVPSDLTGSTTESSCSETLNSKGYYKNEEPVYATVVKPITRRTDANVIKMDSNNLDEFAEATNTTENDEFFSLASSRLNTTNTKIQKSERPDSGLGLDYTYAKISKPKRYENWPLTKSLKKRVENSGSLADESGAHNIDFMSTDINSDYATLESTFSDIGANEIQCGAVCKEVDLEDYDHYSTIEEIERQRNKQIHDKTTSEKPPILTKSENPPILTKTEKSKITLKTRMKGLITKVTKIQPSHQHQKSVFYPFSFIYNFPITINGMRSASVKTILPNVNGKCWIICKNDLKIRMYDSQGSETESIYIGLEGEDMAYDNKGFLYVSCKDTRRIFKIDTRNLCQISSFVDCDFFPLGLAFDILDNTLIVCQNPQTFDISIGVASVDCIKKYSVSETLDVRNLTHEILFSHPHRVIKNSNSDIVVSDPETKSITMLNRNGEQKIRFSGNDIFKMECHHTFICDLQANTLIYSQNISKPSNKNLDNVCLLDQSGDFIDTFNIEEVQDKTVNSLAITDLGFLWIGCDEGIFIFDYQII</sequence>